<dbReference type="HOGENOM" id="CLU_184590_1_0_0"/>
<reference evidence="1" key="1">
    <citation type="submission" date="2006-10" db="EMBL/GenBank/DDBJ databases">
        <title>Complete sequence of Solibacter usitatus Ellin6076.</title>
        <authorList>
            <consortium name="US DOE Joint Genome Institute"/>
            <person name="Copeland A."/>
            <person name="Lucas S."/>
            <person name="Lapidus A."/>
            <person name="Barry K."/>
            <person name="Detter J.C."/>
            <person name="Glavina del Rio T."/>
            <person name="Hammon N."/>
            <person name="Israni S."/>
            <person name="Dalin E."/>
            <person name="Tice H."/>
            <person name="Pitluck S."/>
            <person name="Thompson L.S."/>
            <person name="Brettin T."/>
            <person name="Bruce D."/>
            <person name="Han C."/>
            <person name="Tapia R."/>
            <person name="Gilna P."/>
            <person name="Schmutz J."/>
            <person name="Larimer F."/>
            <person name="Land M."/>
            <person name="Hauser L."/>
            <person name="Kyrpides N."/>
            <person name="Mikhailova N."/>
            <person name="Janssen P.H."/>
            <person name="Kuske C.R."/>
            <person name="Richardson P."/>
        </authorList>
    </citation>
    <scope>NUCLEOTIDE SEQUENCE</scope>
    <source>
        <strain evidence="1">Ellin6076</strain>
    </source>
</reference>
<sequence length="69" mass="7974">MAELVFEVVQEADGGYCAECLTENIFTEGDTWEQLRKNVLEATTPFFFDQPRPERVRLHLVRDEILSVA</sequence>
<organism evidence="1">
    <name type="scientific">Solibacter usitatus (strain Ellin6076)</name>
    <dbReference type="NCBI Taxonomy" id="234267"/>
    <lineage>
        <taxon>Bacteria</taxon>
        <taxon>Pseudomonadati</taxon>
        <taxon>Acidobacteriota</taxon>
        <taxon>Terriglobia</taxon>
        <taxon>Bryobacterales</taxon>
        <taxon>Solibacteraceae</taxon>
        <taxon>Candidatus Solibacter</taxon>
    </lineage>
</organism>
<dbReference type="SUPFAM" id="SSF143100">
    <property type="entry name" value="TTHA1013/TTHA0281-like"/>
    <property type="match status" value="1"/>
</dbReference>
<accession>Q01NS9</accession>
<dbReference type="InParanoid" id="Q01NS9"/>
<protein>
    <submittedName>
        <fullName evidence="1">2-oxoisovalerate dehydrogenase, E1 component beta subunit</fullName>
    </submittedName>
</protein>
<gene>
    <name evidence="1" type="ordered locus">Acid_7793</name>
</gene>
<dbReference type="STRING" id="234267.Acid_7793"/>
<dbReference type="OrthoDB" id="9805307at2"/>
<evidence type="ECO:0000313" key="1">
    <source>
        <dbReference type="EMBL" id="ABJ88691.1"/>
    </source>
</evidence>
<proteinExistence type="predicted"/>
<dbReference type="KEGG" id="sus:Acid_7793"/>
<dbReference type="eggNOG" id="COG1598">
    <property type="taxonomic scope" value="Bacteria"/>
</dbReference>
<dbReference type="Gene3D" id="3.30.160.250">
    <property type="match status" value="1"/>
</dbReference>
<dbReference type="AlphaFoldDB" id="Q01NS9"/>
<dbReference type="InterPro" id="IPR035069">
    <property type="entry name" value="TTHA1013/TTHA0281-like"/>
</dbReference>
<name>Q01NS9_SOLUE</name>
<dbReference type="EMBL" id="CP000473">
    <property type="protein sequence ID" value="ABJ88691.1"/>
    <property type="molecule type" value="Genomic_DNA"/>
</dbReference>